<organism evidence="8 9">
    <name type="scientific">Anaerolinea thermolimosa</name>
    <dbReference type="NCBI Taxonomy" id="229919"/>
    <lineage>
        <taxon>Bacteria</taxon>
        <taxon>Bacillati</taxon>
        <taxon>Chloroflexota</taxon>
        <taxon>Anaerolineae</taxon>
        <taxon>Anaerolineales</taxon>
        <taxon>Anaerolineaceae</taxon>
        <taxon>Anaerolinea</taxon>
    </lineage>
</organism>
<protein>
    <recommendedName>
        <fullName evidence="6">Transporter</fullName>
    </recommendedName>
</protein>
<evidence type="ECO:0000256" key="5">
    <source>
        <dbReference type="ARBA" id="ARBA00023136"/>
    </source>
</evidence>
<dbReference type="Pfam" id="PF00209">
    <property type="entry name" value="SNF"/>
    <property type="match status" value="2"/>
</dbReference>
<dbReference type="CDD" id="cd10336">
    <property type="entry name" value="SLC6sbd_Tyt1-Like"/>
    <property type="match status" value="1"/>
</dbReference>
<dbReference type="PROSITE" id="PS00610">
    <property type="entry name" value="NA_NEUROTRAN_SYMP_1"/>
    <property type="match status" value="1"/>
</dbReference>
<dbReference type="InterPro" id="IPR000175">
    <property type="entry name" value="Na/ntran_symport"/>
</dbReference>
<dbReference type="GO" id="GO:0015293">
    <property type="term" value="F:symporter activity"/>
    <property type="evidence" value="ECO:0007669"/>
    <property type="project" value="UniProtKB-KW"/>
</dbReference>
<evidence type="ECO:0000313" key="8">
    <source>
        <dbReference type="EMBL" id="HCE16713.1"/>
    </source>
</evidence>
<evidence type="ECO:0000256" key="6">
    <source>
        <dbReference type="RuleBase" id="RU003732"/>
    </source>
</evidence>
<dbReference type="PANTHER" id="PTHR42948:SF1">
    <property type="entry name" value="TRANSPORTER"/>
    <property type="match status" value="1"/>
</dbReference>
<feature type="transmembrane region" description="Helical" evidence="7">
    <location>
        <begin position="229"/>
        <end position="251"/>
    </location>
</feature>
<evidence type="ECO:0000256" key="7">
    <source>
        <dbReference type="SAM" id="Phobius"/>
    </source>
</evidence>
<gene>
    <name evidence="8" type="ORF">DEQ80_02520</name>
</gene>
<sequence length="464" mass="49815">MDTLKNDKNLSSPARRIGFTTALGTLFATLGSAIGLGNIWKFPYLTGANGGAAFILVYIISTLLVGLPVMIAEIMLGRSARADAINTLRKLSPSPRQPWWLIGAGGALAAFLIMAFYSEVAGWVLAYIFKAASGSILSTDPSVTSQAFQSLVTNPWQALLWQWITLALVAVILIRGVSRGIEATTKRLIPLLFALLILVDIRSLTLPGASQGLAFLFTPDFSRLTAASVLTAMGLAFFKLSIGMGTMITYGSYYGEEENIPSNTARVMLSDLVVSILAGLAIFPAVFAFGFKPEAGPSLLFITIPAVFSAMPLGNIFMVLFFILAAIAATGAMLSLVEVPVAFLHEQVGLSRRNATLLTTLLLALVGATAALSNSTLAHWTFFGKNLFDLYDFITSNLLMPIGGFFVAIFAGWVWGTAKIREALSNHSRLSNHRVVNAFIFVLRYITPLLVLIILLRGLGLLPA</sequence>
<feature type="transmembrane region" description="Helical" evidence="7">
    <location>
        <begin position="160"/>
        <end position="177"/>
    </location>
</feature>
<feature type="transmembrane region" description="Helical" evidence="7">
    <location>
        <begin position="435"/>
        <end position="456"/>
    </location>
</feature>
<comment type="subcellular location">
    <subcellularLocation>
        <location evidence="1">Membrane</location>
        <topology evidence="1">Multi-pass membrane protein</topology>
    </subcellularLocation>
</comment>
<keyword evidence="2 6" id="KW-0813">Transport</keyword>
<dbReference type="SUPFAM" id="SSF161070">
    <property type="entry name" value="SNF-like"/>
    <property type="match status" value="1"/>
</dbReference>
<feature type="transmembrane region" description="Helical" evidence="7">
    <location>
        <begin position="98"/>
        <end position="117"/>
    </location>
</feature>
<evidence type="ECO:0000313" key="9">
    <source>
        <dbReference type="Proteomes" id="UP000264141"/>
    </source>
</evidence>
<evidence type="ECO:0000256" key="4">
    <source>
        <dbReference type="ARBA" id="ARBA00022989"/>
    </source>
</evidence>
<keyword evidence="4 7" id="KW-1133">Transmembrane helix</keyword>
<dbReference type="PROSITE" id="PS50267">
    <property type="entry name" value="NA_NEUROTRAN_SYMP_3"/>
    <property type="match status" value="1"/>
</dbReference>
<feature type="transmembrane region" description="Helical" evidence="7">
    <location>
        <begin position="189"/>
        <end position="209"/>
    </location>
</feature>
<feature type="transmembrane region" description="Helical" evidence="7">
    <location>
        <begin position="355"/>
        <end position="373"/>
    </location>
</feature>
<reference evidence="8 9" key="1">
    <citation type="journal article" date="2018" name="Nat. Biotechnol.">
        <title>A standardized bacterial taxonomy based on genome phylogeny substantially revises the tree of life.</title>
        <authorList>
            <person name="Parks D.H."/>
            <person name="Chuvochina M."/>
            <person name="Waite D.W."/>
            <person name="Rinke C."/>
            <person name="Skarshewski A."/>
            <person name="Chaumeil P.A."/>
            <person name="Hugenholtz P."/>
        </authorList>
    </citation>
    <scope>NUCLEOTIDE SEQUENCE [LARGE SCALE GENOMIC DNA]</scope>
    <source>
        <strain evidence="8">UBA8781</strain>
    </source>
</reference>
<accession>A0A3D1JDY6</accession>
<proteinExistence type="inferred from homology"/>
<dbReference type="AlphaFoldDB" id="A0A3D1JDY6"/>
<name>A0A3D1JDY6_9CHLR</name>
<evidence type="ECO:0000256" key="1">
    <source>
        <dbReference type="ARBA" id="ARBA00004141"/>
    </source>
</evidence>
<comment type="caution">
    <text evidence="8">The sequence shown here is derived from an EMBL/GenBank/DDBJ whole genome shotgun (WGS) entry which is preliminary data.</text>
</comment>
<dbReference type="STRING" id="229919.GCA_001050195_02398"/>
<feature type="transmembrane region" description="Helical" evidence="7">
    <location>
        <begin position="272"/>
        <end position="291"/>
    </location>
</feature>
<keyword evidence="5 7" id="KW-0472">Membrane</keyword>
<keyword evidence="3 6" id="KW-0812">Transmembrane</keyword>
<feature type="transmembrane region" description="Helical" evidence="7">
    <location>
        <begin position="393"/>
        <end position="415"/>
    </location>
</feature>
<dbReference type="EMBL" id="DPBP01000009">
    <property type="protein sequence ID" value="HCE16713.1"/>
    <property type="molecule type" value="Genomic_DNA"/>
</dbReference>
<evidence type="ECO:0000256" key="2">
    <source>
        <dbReference type="ARBA" id="ARBA00022448"/>
    </source>
</evidence>
<dbReference type="GO" id="GO:0016020">
    <property type="term" value="C:membrane"/>
    <property type="evidence" value="ECO:0007669"/>
    <property type="project" value="UniProtKB-SubCell"/>
</dbReference>
<dbReference type="NCBIfam" id="NF037979">
    <property type="entry name" value="Na_transp"/>
    <property type="match status" value="1"/>
</dbReference>
<dbReference type="PANTHER" id="PTHR42948">
    <property type="entry name" value="TRANSPORTER"/>
    <property type="match status" value="1"/>
</dbReference>
<dbReference type="PRINTS" id="PR00176">
    <property type="entry name" value="NANEUSMPORT"/>
</dbReference>
<evidence type="ECO:0000256" key="3">
    <source>
        <dbReference type="ARBA" id="ARBA00022692"/>
    </source>
</evidence>
<dbReference type="InterPro" id="IPR047218">
    <property type="entry name" value="YocR/YhdH-like"/>
</dbReference>
<dbReference type="InterPro" id="IPR037272">
    <property type="entry name" value="SNS_sf"/>
</dbReference>
<dbReference type="Proteomes" id="UP000264141">
    <property type="component" value="Unassembled WGS sequence"/>
</dbReference>
<feature type="transmembrane region" description="Helical" evidence="7">
    <location>
        <begin position="21"/>
        <end position="40"/>
    </location>
</feature>
<comment type="similarity">
    <text evidence="6">Belongs to the sodium:neurotransmitter symporter (SNF) (TC 2.A.22) family.</text>
</comment>
<keyword evidence="6" id="KW-0769">Symport</keyword>
<feature type="transmembrane region" description="Helical" evidence="7">
    <location>
        <begin position="52"/>
        <end position="77"/>
    </location>
</feature>